<feature type="transmembrane region" description="Helical" evidence="1">
    <location>
        <begin position="12"/>
        <end position="31"/>
    </location>
</feature>
<dbReference type="AlphaFoldDB" id="F8F7B2"/>
<feature type="transmembrane region" description="Helical" evidence="1">
    <location>
        <begin position="52"/>
        <end position="72"/>
    </location>
</feature>
<reference evidence="3" key="1">
    <citation type="submission" date="2011-06" db="EMBL/GenBank/DDBJ databases">
        <title>Complete genome sequence of Paenibacillus mucilaginosus KNP414.</title>
        <authorList>
            <person name="Wang J."/>
            <person name="Hu S."/>
            <person name="Hu X."/>
            <person name="Zhang B."/>
            <person name="Dong D."/>
            <person name="Zhang S."/>
            <person name="Zhao K."/>
            <person name="Wu D."/>
        </authorList>
    </citation>
    <scope>NUCLEOTIDE SEQUENCE [LARGE SCALE GENOMIC DNA]</scope>
    <source>
        <strain evidence="3">KNP414</strain>
    </source>
</reference>
<keyword evidence="1" id="KW-0472">Membrane</keyword>
<keyword evidence="1" id="KW-0812">Transmembrane</keyword>
<organism evidence="2 3">
    <name type="scientific">Paenibacillus mucilaginosus (strain KNP414)</name>
    <dbReference type="NCBI Taxonomy" id="1036673"/>
    <lineage>
        <taxon>Bacteria</taxon>
        <taxon>Bacillati</taxon>
        <taxon>Bacillota</taxon>
        <taxon>Bacilli</taxon>
        <taxon>Bacillales</taxon>
        <taxon>Paenibacillaceae</taxon>
        <taxon>Paenibacillus</taxon>
    </lineage>
</organism>
<gene>
    <name evidence="2" type="ordered locus">KNP414_06616</name>
</gene>
<name>F8F7B2_PAEMK</name>
<evidence type="ECO:0000256" key="1">
    <source>
        <dbReference type="SAM" id="Phobius"/>
    </source>
</evidence>
<dbReference type="HOGENOM" id="CLU_1049056_0_0_9"/>
<dbReference type="KEGG" id="pms:KNP414_06616"/>
<dbReference type="EMBL" id="CP002869">
    <property type="protein sequence ID" value="AEI45137.1"/>
    <property type="molecule type" value="Genomic_DNA"/>
</dbReference>
<reference evidence="2 3" key="2">
    <citation type="journal article" date="2013" name="Genome Announc.">
        <title>Genome Sequence of Growth-Improving Paenibacillus mucilaginosus Strain KNP414.</title>
        <authorList>
            <person name="Lu J.J."/>
            <person name="Wang J.F."/>
            <person name="Hu X.F."/>
        </authorList>
    </citation>
    <scope>NUCLEOTIDE SEQUENCE [LARGE SCALE GENOMIC DNA]</scope>
    <source>
        <strain evidence="2 3">KNP414</strain>
    </source>
</reference>
<evidence type="ECO:0000313" key="3">
    <source>
        <dbReference type="Proteomes" id="UP000006620"/>
    </source>
</evidence>
<feature type="transmembrane region" description="Helical" evidence="1">
    <location>
        <begin position="78"/>
        <end position="97"/>
    </location>
</feature>
<dbReference type="Proteomes" id="UP000006620">
    <property type="component" value="Chromosome"/>
</dbReference>
<accession>F8F7B2</accession>
<feature type="transmembrane region" description="Helical" evidence="1">
    <location>
        <begin position="232"/>
        <end position="250"/>
    </location>
</feature>
<dbReference type="RefSeq" id="WP_013920281.1">
    <property type="nucleotide sequence ID" value="NC_015690.1"/>
</dbReference>
<protein>
    <submittedName>
        <fullName evidence="2">Uncharacterized protein</fullName>
    </submittedName>
</protein>
<dbReference type="PATRIC" id="fig|1036673.3.peg.6166"/>
<feature type="transmembrane region" description="Helical" evidence="1">
    <location>
        <begin position="202"/>
        <end position="220"/>
    </location>
</feature>
<proteinExistence type="predicted"/>
<keyword evidence="1" id="KW-1133">Transmembrane helix</keyword>
<sequence>MWWESIPGRQWMGWLLIGGVVAYKLISRYLWQKRKEKGGPDVQLGDRVFRGSRGANGLLLGSLLLSLMLLQVSSGLGAMRLVVLLPALLGIVLFGLLRKMSIVVRDGYVYLMFGRKEQDVFALDEIREFKRLRQGYAVVLESGRRVTISPYYEDGFLLRETLERYRPAEKRLLPGSAGEPRTEADYGRFDEEKAQKQQRMELVLILLGTFIMGALSWLLWTKGEAGGMPWMFWALPAAALFFAGAFTVKLHRYRSRYGGKDRAPH</sequence>
<evidence type="ECO:0000313" key="2">
    <source>
        <dbReference type="EMBL" id="AEI45137.1"/>
    </source>
</evidence>